<proteinExistence type="predicted"/>
<dbReference type="Proteomes" id="UP000287361">
    <property type="component" value="Unassembled WGS sequence"/>
</dbReference>
<dbReference type="OrthoDB" id="1863318at2"/>
<keyword evidence="1" id="KW-1133">Transmembrane helix</keyword>
<dbReference type="AlphaFoldDB" id="A0A401LF47"/>
<keyword evidence="1" id="KW-0812">Transmembrane</keyword>
<evidence type="ECO:0000313" key="3">
    <source>
        <dbReference type="Proteomes" id="UP000287361"/>
    </source>
</evidence>
<comment type="caution">
    <text evidence="2">The sequence shown here is derived from an EMBL/GenBank/DDBJ whole genome shotgun (WGS) entry which is preliminary data.</text>
</comment>
<protein>
    <submittedName>
        <fullName evidence="2">Uncharacterized protein</fullName>
    </submittedName>
</protein>
<accession>A0A401LF47</accession>
<evidence type="ECO:0000256" key="1">
    <source>
        <dbReference type="SAM" id="Phobius"/>
    </source>
</evidence>
<reference evidence="2 3" key="1">
    <citation type="submission" date="2018-10" db="EMBL/GenBank/DDBJ databases">
        <title>Draft Genome Sequence of Anaerotignum sp. KCTC 15736.</title>
        <authorList>
            <person name="Choi S.H."/>
            <person name="Kim J.S."/>
            <person name="Kang S.W."/>
            <person name="Lee J.S."/>
            <person name="Park S.H."/>
        </authorList>
    </citation>
    <scope>NUCLEOTIDE SEQUENCE [LARGE SCALE GENOMIC DNA]</scope>
    <source>
        <strain evidence="2 3">KCTC 15736</strain>
    </source>
</reference>
<keyword evidence="3" id="KW-1185">Reference proteome</keyword>
<dbReference type="EMBL" id="BHVZ01000010">
    <property type="protein sequence ID" value="GCB30186.1"/>
    <property type="molecule type" value="Genomic_DNA"/>
</dbReference>
<organism evidence="2 3">
    <name type="scientific">Anaerotignum faecicola</name>
    <dbReference type="NCBI Taxonomy" id="2358141"/>
    <lineage>
        <taxon>Bacteria</taxon>
        <taxon>Bacillati</taxon>
        <taxon>Bacillota</taxon>
        <taxon>Clostridia</taxon>
        <taxon>Lachnospirales</taxon>
        <taxon>Anaerotignaceae</taxon>
        <taxon>Anaerotignum</taxon>
    </lineage>
</organism>
<evidence type="ECO:0000313" key="2">
    <source>
        <dbReference type="EMBL" id="GCB30186.1"/>
    </source>
</evidence>
<name>A0A401LF47_9FIRM</name>
<feature type="transmembrane region" description="Helical" evidence="1">
    <location>
        <begin position="57"/>
        <end position="76"/>
    </location>
</feature>
<sequence>MERKKRNRIAALLLAVTILVIMLYSAFFVAAEADHDCVGEGCPICYQIDACQNTLKSLSLAVCVTAVAVAFTYILCRCISLCTDYAQRDTLVSLKVKLSN</sequence>
<keyword evidence="1" id="KW-0472">Membrane</keyword>
<gene>
    <name evidence="2" type="ORF">KGMB03357_18470</name>
</gene>